<dbReference type="EMBL" id="CM051404">
    <property type="protein sequence ID" value="KAJ4707294.1"/>
    <property type="molecule type" value="Genomic_DNA"/>
</dbReference>
<name>A0ACC1X802_MELAZ</name>
<dbReference type="Proteomes" id="UP001164539">
    <property type="component" value="Chromosome 11"/>
</dbReference>
<sequence>MAATIDNRIKIHEVTRITPFSNPTAEFSLPLTLFDTYWLKFLPVGRLFFYQITELTSDLFNSVVLPKLKHSLSLTLLHYLPLAGNLMWPEDTAKPAIYYFPNDGVAVTIAESNADFNTLCGDGVREAVEFRPLTPHLSISDDKAAPISIQITLFPNQGFCIGISIHHAIFDGRSSAMFMKSWACLCKQDEENPSLPPELTPSFDRTVIKDPKGIDLVYVNNWLAFTGSDSDQNKRSLKVMPSIVDVNKLVRATFVLTRQHIKKLRDKILSASNVNEVKLHLSTFVLTCAYVYTCMAKARGGESNRDVLLVFTADYRNRLDPPVPANYFGNCVGSHITNVKARGLMDETGVFFVAEKLSVMIKEIENGITLEGFEDKLLKLMSLMKQAVEGAQGLGVAGSIRFDVYGSDFGWGRPKKVEIVSIDTTGAISLAESRDEDGGVEIGLVLSQQEMEIFSSLFEKGLKDIV</sequence>
<evidence type="ECO:0000313" key="2">
    <source>
        <dbReference type="Proteomes" id="UP001164539"/>
    </source>
</evidence>
<evidence type="ECO:0000313" key="1">
    <source>
        <dbReference type="EMBL" id="KAJ4707294.1"/>
    </source>
</evidence>
<gene>
    <name evidence="1" type="ORF">OWV82_020838</name>
</gene>
<organism evidence="1 2">
    <name type="scientific">Melia azedarach</name>
    <name type="common">Chinaberry tree</name>
    <dbReference type="NCBI Taxonomy" id="155640"/>
    <lineage>
        <taxon>Eukaryota</taxon>
        <taxon>Viridiplantae</taxon>
        <taxon>Streptophyta</taxon>
        <taxon>Embryophyta</taxon>
        <taxon>Tracheophyta</taxon>
        <taxon>Spermatophyta</taxon>
        <taxon>Magnoliopsida</taxon>
        <taxon>eudicotyledons</taxon>
        <taxon>Gunneridae</taxon>
        <taxon>Pentapetalae</taxon>
        <taxon>rosids</taxon>
        <taxon>malvids</taxon>
        <taxon>Sapindales</taxon>
        <taxon>Meliaceae</taxon>
        <taxon>Melia</taxon>
    </lineage>
</organism>
<protein>
    <submittedName>
        <fullName evidence="1">Phenolic glucoside malonyltransferase 1-like</fullName>
    </submittedName>
</protein>
<accession>A0ACC1X802</accession>
<proteinExistence type="predicted"/>
<keyword evidence="2" id="KW-1185">Reference proteome</keyword>
<reference evidence="1 2" key="1">
    <citation type="journal article" date="2023" name="Science">
        <title>Complex scaffold remodeling in plant triterpene biosynthesis.</title>
        <authorList>
            <person name="De La Pena R."/>
            <person name="Hodgson H."/>
            <person name="Liu J.C."/>
            <person name="Stephenson M.J."/>
            <person name="Martin A.C."/>
            <person name="Owen C."/>
            <person name="Harkess A."/>
            <person name="Leebens-Mack J."/>
            <person name="Jimenez L.E."/>
            <person name="Osbourn A."/>
            <person name="Sattely E.S."/>
        </authorList>
    </citation>
    <scope>NUCLEOTIDE SEQUENCE [LARGE SCALE GENOMIC DNA]</scope>
    <source>
        <strain evidence="2">cv. JPN11</strain>
        <tissue evidence="1">Leaf</tissue>
    </source>
</reference>
<comment type="caution">
    <text evidence="1">The sequence shown here is derived from an EMBL/GenBank/DDBJ whole genome shotgun (WGS) entry which is preliminary data.</text>
</comment>